<gene>
    <name evidence="1" type="ORF">LCGC14_2315880</name>
</gene>
<organism evidence="1">
    <name type="scientific">marine sediment metagenome</name>
    <dbReference type="NCBI Taxonomy" id="412755"/>
    <lineage>
        <taxon>unclassified sequences</taxon>
        <taxon>metagenomes</taxon>
        <taxon>ecological metagenomes</taxon>
    </lineage>
</organism>
<evidence type="ECO:0000313" key="1">
    <source>
        <dbReference type="EMBL" id="KKL49397.1"/>
    </source>
</evidence>
<reference evidence="1" key="1">
    <citation type="journal article" date="2015" name="Nature">
        <title>Complex archaea that bridge the gap between prokaryotes and eukaryotes.</title>
        <authorList>
            <person name="Spang A."/>
            <person name="Saw J.H."/>
            <person name="Jorgensen S.L."/>
            <person name="Zaremba-Niedzwiedzka K."/>
            <person name="Martijn J."/>
            <person name="Lind A.E."/>
            <person name="van Eijk R."/>
            <person name="Schleper C."/>
            <person name="Guy L."/>
            <person name="Ettema T.J."/>
        </authorList>
    </citation>
    <scope>NUCLEOTIDE SEQUENCE</scope>
</reference>
<protein>
    <submittedName>
        <fullName evidence="1">Uncharacterized protein</fullName>
    </submittedName>
</protein>
<feature type="non-terminal residue" evidence="1">
    <location>
        <position position="1"/>
    </location>
</feature>
<dbReference type="AlphaFoldDB" id="A0A0F9FE59"/>
<accession>A0A0F9FE59</accession>
<comment type="caution">
    <text evidence="1">The sequence shown here is derived from an EMBL/GenBank/DDBJ whole genome shotgun (WGS) entry which is preliminary data.</text>
</comment>
<dbReference type="EMBL" id="LAZR01032970">
    <property type="protein sequence ID" value="KKL49397.1"/>
    <property type="molecule type" value="Genomic_DNA"/>
</dbReference>
<proteinExistence type="predicted"/>
<name>A0A0F9FE59_9ZZZZ</name>
<sequence>PNYVSTKSGQPQGDRMLMLGGGYLYGVPLFSRPLFPLLRIYILTGGILSGSVYEMKGCPGGCCVFSDRFWPCRLLGRCGIFG</sequence>